<evidence type="ECO:0000313" key="2">
    <source>
        <dbReference type="EMBL" id="MEH8019345.1"/>
    </source>
</evidence>
<keyword evidence="1" id="KW-1133">Transmembrane helix</keyword>
<protein>
    <submittedName>
        <fullName evidence="2">Uncharacterized protein</fullName>
    </submittedName>
</protein>
<dbReference type="Proteomes" id="UP001375382">
    <property type="component" value="Unassembled WGS sequence"/>
</dbReference>
<sequence length="107" mass="12639">MDFLKPQSYNKTQKVGAFSVIVSIITMLFIHFPFKGYYIYESGDCLQWGIRYCEKYEQSIKSPFDWQSRGALIEWFGNITNLMALISFVLVIGVFFVYFFKEEKNKV</sequence>
<feature type="transmembrane region" description="Helical" evidence="1">
    <location>
        <begin position="15"/>
        <end position="34"/>
    </location>
</feature>
<dbReference type="EMBL" id="JALAAR010000024">
    <property type="protein sequence ID" value="MEH8019345.1"/>
    <property type="molecule type" value="Genomic_DNA"/>
</dbReference>
<reference evidence="2 3" key="1">
    <citation type="journal article" date="2023" name="Ecotoxicol. Environ. Saf.">
        <title>Mercury remediation potential of mercury-resistant strain Rheinheimera metallidurans sp. nov. isolated from a municipal waste dumping site.</title>
        <authorList>
            <person name="Yadav V."/>
            <person name="Manjhi A."/>
            <person name="Vadakedath N."/>
        </authorList>
    </citation>
    <scope>NUCLEOTIDE SEQUENCE [LARGE SCALE GENOMIC DNA]</scope>
    <source>
        <strain evidence="2 3">E-49</strain>
    </source>
</reference>
<feature type="transmembrane region" description="Helical" evidence="1">
    <location>
        <begin position="82"/>
        <end position="100"/>
    </location>
</feature>
<proteinExistence type="predicted"/>
<evidence type="ECO:0000313" key="3">
    <source>
        <dbReference type="Proteomes" id="UP001375382"/>
    </source>
</evidence>
<dbReference type="RefSeq" id="WP_335737740.1">
    <property type="nucleotide sequence ID" value="NZ_JALAAR010000024.1"/>
</dbReference>
<gene>
    <name evidence="2" type="ORF">MN202_19085</name>
</gene>
<keyword evidence="1" id="KW-0472">Membrane</keyword>
<keyword evidence="3" id="KW-1185">Reference proteome</keyword>
<name>A0ABU8CBI5_9GAMM</name>
<keyword evidence="1" id="KW-0812">Transmembrane</keyword>
<comment type="caution">
    <text evidence="2">The sequence shown here is derived from an EMBL/GenBank/DDBJ whole genome shotgun (WGS) entry which is preliminary data.</text>
</comment>
<organism evidence="2 3">
    <name type="scientific">Rheinheimera muenzenbergensis</name>
    <dbReference type="NCBI Taxonomy" id="1193628"/>
    <lineage>
        <taxon>Bacteria</taxon>
        <taxon>Pseudomonadati</taxon>
        <taxon>Pseudomonadota</taxon>
        <taxon>Gammaproteobacteria</taxon>
        <taxon>Chromatiales</taxon>
        <taxon>Chromatiaceae</taxon>
        <taxon>Rheinheimera</taxon>
    </lineage>
</organism>
<evidence type="ECO:0000256" key="1">
    <source>
        <dbReference type="SAM" id="Phobius"/>
    </source>
</evidence>
<accession>A0ABU8CBI5</accession>